<gene>
    <name evidence="2" type="ORF">ACFFLS_07060</name>
</gene>
<organism evidence="2 3">
    <name type="scientific">Flavobacterium procerum</name>
    <dbReference type="NCBI Taxonomy" id="1455569"/>
    <lineage>
        <taxon>Bacteria</taxon>
        <taxon>Pseudomonadati</taxon>
        <taxon>Bacteroidota</taxon>
        <taxon>Flavobacteriia</taxon>
        <taxon>Flavobacteriales</taxon>
        <taxon>Flavobacteriaceae</taxon>
        <taxon>Flavobacterium</taxon>
    </lineage>
</organism>
<sequence length="209" mass="24783">MTKHKQFLYRIFLLSVLASLFIYSCNTAKTNNEKNNVIENHVAEKTLDIELSLGKIEKYLEIEKRQNSIDVTRKYFVDIDEGIYPYIKNHSFEIPREFEVPTEKAIELNKSYYYTNEGDVKLILYEWNASNRTEVENGKFKSIFLAIEKKVSEKIGPSSLKNIESEKIKTDDTFRDDIKWETQELNAYLFRFGDRNNDYNQIRLAIYKD</sequence>
<evidence type="ECO:0008006" key="4">
    <source>
        <dbReference type="Google" id="ProtNLM"/>
    </source>
</evidence>
<name>A0ABV6BMW9_9FLAO</name>
<proteinExistence type="predicted"/>
<keyword evidence="1" id="KW-0732">Signal</keyword>
<feature type="signal peptide" evidence="1">
    <location>
        <begin position="1"/>
        <end position="28"/>
    </location>
</feature>
<keyword evidence="3" id="KW-1185">Reference proteome</keyword>
<protein>
    <recommendedName>
        <fullName evidence="4">LPS export ABC transporter periplasmic protein LptC</fullName>
    </recommendedName>
</protein>
<dbReference type="Proteomes" id="UP001589734">
    <property type="component" value="Unassembled WGS sequence"/>
</dbReference>
<dbReference type="RefSeq" id="WP_379685830.1">
    <property type="nucleotide sequence ID" value="NZ_JBHLYW010000007.1"/>
</dbReference>
<evidence type="ECO:0000256" key="1">
    <source>
        <dbReference type="SAM" id="SignalP"/>
    </source>
</evidence>
<comment type="caution">
    <text evidence="2">The sequence shown here is derived from an EMBL/GenBank/DDBJ whole genome shotgun (WGS) entry which is preliminary data.</text>
</comment>
<feature type="chain" id="PRO_5045494617" description="LPS export ABC transporter periplasmic protein LptC" evidence="1">
    <location>
        <begin position="29"/>
        <end position="209"/>
    </location>
</feature>
<dbReference type="EMBL" id="JBHLYW010000007">
    <property type="protein sequence ID" value="MFC0076792.1"/>
    <property type="molecule type" value="Genomic_DNA"/>
</dbReference>
<accession>A0ABV6BMW9</accession>
<evidence type="ECO:0000313" key="2">
    <source>
        <dbReference type="EMBL" id="MFC0076792.1"/>
    </source>
</evidence>
<reference evidence="2 3" key="1">
    <citation type="submission" date="2024-09" db="EMBL/GenBank/DDBJ databases">
        <authorList>
            <person name="Sun Q."/>
            <person name="Mori K."/>
        </authorList>
    </citation>
    <scope>NUCLEOTIDE SEQUENCE [LARGE SCALE GENOMIC DNA]</scope>
    <source>
        <strain evidence="2 3">CGMCC 1.12926</strain>
    </source>
</reference>
<evidence type="ECO:0000313" key="3">
    <source>
        <dbReference type="Proteomes" id="UP001589734"/>
    </source>
</evidence>
<dbReference type="PROSITE" id="PS51257">
    <property type="entry name" value="PROKAR_LIPOPROTEIN"/>
    <property type="match status" value="1"/>
</dbReference>